<protein>
    <recommendedName>
        <fullName evidence="4">DUF2613 domain-containing protein</fullName>
    </recommendedName>
</protein>
<dbReference type="OrthoDB" id="4426602at2"/>
<dbReference type="Proteomes" id="UP000217209">
    <property type="component" value="Chromosome"/>
</dbReference>
<feature type="transmembrane region" description="Helical" evidence="1">
    <location>
        <begin position="29"/>
        <end position="50"/>
    </location>
</feature>
<organism evidence="2 3">
    <name type="scientific">Corynebacterium glaucum</name>
    <dbReference type="NCBI Taxonomy" id="187491"/>
    <lineage>
        <taxon>Bacteria</taxon>
        <taxon>Bacillati</taxon>
        <taxon>Actinomycetota</taxon>
        <taxon>Actinomycetes</taxon>
        <taxon>Mycobacteriales</taxon>
        <taxon>Corynebacteriaceae</taxon>
        <taxon>Corynebacterium</taxon>
    </lineage>
</organism>
<reference evidence="2 3" key="1">
    <citation type="submission" date="2016-12" db="EMBL/GenBank/DDBJ databases">
        <authorList>
            <person name="Song W.-J."/>
            <person name="Kurnit D.M."/>
        </authorList>
    </citation>
    <scope>NUCLEOTIDE SEQUENCE [LARGE SCALE GENOMIC DNA]</scope>
    <source>
        <strain evidence="2 3">DSM 30827</strain>
    </source>
</reference>
<dbReference type="EMBL" id="CP019688">
    <property type="protein sequence ID" value="AQQ16200.1"/>
    <property type="molecule type" value="Genomic_DNA"/>
</dbReference>
<keyword evidence="1" id="KW-0472">Membrane</keyword>
<dbReference type="KEGG" id="cgv:CGLAU_11345"/>
<sequence>MSYRVTIDLDNADEAGSVAVSSVSSVSSVLASAVVGVVLGVVGVLGIAAFSGQTTVPTGGAVPADEAVLGGPEYGSRD</sequence>
<dbReference type="AlphaFoldDB" id="A0A1Q2HZJ0"/>
<dbReference type="Pfam" id="PF11021">
    <property type="entry name" value="DUF2613"/>
    <property type="match status" value="1"/>
</dbReference>
<dbReference type="RefSeq" id="WP_095660789.1">
    <property type="nucleotide sequence ID" value="NZ_CP019688.1"/>
</dbReference>
<keyword evidence="1" id="KW-1133">Transmembrane helix</keyword>
<keyword evidence="1" id="KW-0812">Transmembrane</keyword>
<name>A0A1Q2HZJ0_9CORY</name>
<evidence type="ECO:0000313" key="3">
    <source>
        <dbReference type="Proteomes" id="UP000217209"/>
    </source>
</evidence>
<evidence type="ECO:0000256" key="1">
    <source>
        <dbReference type="SAM" id="Phobius"/>
    </source>
</evidence>
<accession>A0A1Q2HZJ0</accession>
<keyword evidence="3" id="KW-1185">Reference proteome</keyword>
<evidence type="ECO:0008006" key="4">
    <source>
        <dbReference type="Google" id="ProtNLM"/>
    </source>
</evidence>
<proteinExistence type="predicted"/>
<dbReference type="InterPro" id="IPR022566">
    <property type="entry name" value="DUF2613"/>
</dbReference>
<evidence type="ECO:0000313" key="2">
    <source>
        <dbReference type="EMBL" id="AQQ16200.1"/>
    </source>
</evidence>
<gene>
    <name evidence="2" type="ORF">CGLAU_11345</name>
</gene>